<evidence type="ECO:0000256" key="7">
    <source>
        <dbReference type="ARBA" id="ARBA00023136"/>
    </source>
</evidence>
<feature type="transmembrane region" description="Helical" evidence="9">
    <location>
        <begin position="238"/>
        <end position="257"/>
    </location>
</feature>
<feature type="transmembrane region" description="Helical" evidence="9">
    <location>
        <begin position="142"/>
        <end position="168"/>
    </location>
</feature>
<evidence type="ECO:0000256" key="5">
    <source>
        <dbReference type="ARBA" id="ARBA00022692"/>
    </source>
</evidence>
<keyword evidence="4" id="KW-1003">Cell membrane</keyword>
<dbReference type="InterPro" id="IPR052180">
    <property type="entry name" value="NhaC_Na-H+_Antiporter"/>
</dbReference>
<proteinExistence type="inferred from homology"/>
<accession>A0ABU7J201</accession>
<keyword evidence="7 9" id="KW-0472">Membrane</keyword>
<feature type="transmembrane region" description="Helical" evidence="9">
    <location>
        <begin position="9"/>
        <end position="30"/>
    </location>
</feature>
<keyword evidence="6 9" id="KW-1133">Transmembrane helix</keyword>
<dbReference type="RefSeq" id="WP_330127650.1">
    <property type="nucleotide sequence ID" value="NZ_JAUHLI010000003.1"/>
</dbReference>
<sequence length="491" mass="52363">MTTTIKEPSFLDAVLPILVLITLLSSSVVLFGNDSSYGPNQIALFIAAAVAVVIGIKNGYRWADIEQAMIKGISLSLGAVLILLAVGALIGTWLLAGTVPTLIYYGMQLLSPSWFYAASCILCGIVAMSIGSSWTTAATIGVALIGVAAGLGLSPAITAGAIISGAYFGDKISPLSETTNLAPAVAGAELFAHIRHMLWTTVPSILLALLLFTIIGLNSSSTADAVHIDLISSTLHEHFAISFWTLVPLFVLLAMAIKKVPAFPTVFIGALLGGVWALLFQRDLMQTLMEQDLGTAIGSFKLVWSTLFDGFAVETGSDDLNSLLSGGGMSDMLNTVWLIFSAMMFGAVIEKIGLLRKFVQSILKAAHSTGSLITSTIATCIATNILTADQYMAIVMPGRMYKEEYERRGLAPVNLSRTLEDGGTITSPLIPWNTCGAYMHGVLNVNPLDYFIYAFFNLINPVLAVIYAYCGIKILKLTPPDSVQQELHLKP</sequence>
<dbReference type="InterPro" id="IPR004770">
    <property type="entry name" value="Na/H_antiport_NhaC"/>
</dbReference>
<reference evidence="11 12" key="1">
    <citation type="submission" date="2023-07" db="EMBL/GenBank/DDBJ databases">
        <title>Alkalimonas sp., MEB108 novel, alkaliphilic bacterium isolated from Lonar Lake, India.</title>
        <authorList>
            <person name="Joshi A."/>
            <person name="Thite S."/>
        </authorList>
    </citation>
    <scope>NUCLEOTIDE SEQUENCE [LARGE SCALE GENOMIC DNA]</scope>
    <source>
        <strain evidence="11 12">MEB108</strain>
    </source>
</reference>
<keyword evidence="2" id="KW-0813">Transport</keyword>
<gene>
    <name evidence="11" type="primary">nhaC</name>
    <name evidence="11" type="ORF">QWY20_03480</name>
</gene>
<comment type="subcellular location">
    <subcellularLocation>
        <location evidence="1">Cell membrane</location>
        <topology evidence="1">Multi-pass membrane protein</topology>
    </subcellularLocation>
</comment>
<dbReference type="Pfam" id="PF03553">
    <property type="entry name" value="Na_H_antiporter"/>
    <property type="match status" value="1"/>
</dbReference>
<organism evidence="11 12">
    <name type="scientific">Alkalimonas cellulosilytica</name>
    <dbReference type="NCBI Taxonomy" id="3058395"/>
    <lineage>
        <taxon>Bacteria</taxon>
        <taxon>Pseudomonadati</taxon>
        <taxon>Pseudomonadota</taxon>
        <taxon>Gammaproteobacteria</taxon>
        <taxon>Alkalimonas</taxon>
    </lineage>
</organism>
<feature type="transmembrane region" description="Helical" evidence="9">
    <location>
        <begin position="332"/>
        <end position="349"/>
    </location>
</feature>
<feature type="transmembrane region" description="Helical" evidence="9">
    <location>
        <begin position="450"/>
        <end position="470"/>
    </location>
</feature>
<comment type="caution">
    <text evidence="11">The sequence shown here is derived from an EMBL/GenBank/DDBJ whole genome shotgun (WGS) entry which is preliminary data.</text>
</comment>
<protein>
    <submittedName>
        <fullName evidence="11">Na+/H+ antiporter NhaC</fullName>
    </submittedName>
</protein>
<feature type="transmembrane region" description="Helical" evidence="9">
    <location>
        <begin position="114"/>
        <end position="135"/>
    </location>
</feature>
<feature type="transmembrane region" description="Helical" evidence="9">
    <location>
        <begin position="263"/>
        <end position="281"/>
    </location>
</feature>
<feature type="transmembrane region" description="Helical" evidence="9">
    <location>
        <begin position="197"/>
        <end position="217"/>
    </location>
</feature>
<evidence type="ECO:0000256" key="1">
    <source>
        <dbReference type="ARBA" id="ARBA00004651"/>
    </source>
</evidence>
<feature type="domain" description="Na+/H+ antiporter NhaC-like C-terminal" evidence="10">
    <location>
        <begin position="165"/>
        <end position="472"/>
    </location>
</feature>
<evidence type="ECO:0000259" key="10">
    <source>
        <dbReference type="Pfam" id="PF03553"/>
    </source>
</evidence>
<feature type="transmembrane region" description="Helical" evidence="9">
    <location>
        <begin position="72"/>
        <end position="94"/>
    </location>
</feature>
<evidence type="ECO:0000256" key="9">
    <source>
        <dbReference type="SAM" id="Phobius"/>
    </source>
</evidence>
<evidence type="ECO:0000313" key="12">
    <source>
        <dbReference type="Proteomes" id="UP001336314"/>
    </source>
</evidence>
<evidence type="ECO:0000256" key="2">
    <source>
        <dbReference type="ARBA" id="ARBA00022448"/>
    </source>
</evidence>
<dbReference type="NCBIfam" id="TIGR00931">
    <property type="entry name" value="antiport_nhaC"/>
    <property type="match status" value="1"/>
</dbReference>
<dbReference type="EMBL" id="JAUHLI010000003">
    <property type="protein sequence ID" value="MEE2000501.1"/>
    <property type="molecule type" value="Genomic_DNA"/>
</dbReference>
<evidence type="ECO:0000256" key="8">
    <source>
        <dbReference type="ARBA" id="ARBA00038435"/>
    </source>
</evidence>
<keyword evidence="12" id="KW-1185">Reference proteome</keyword>
<keyword evidence="3" id="KW-0050">Antiport</keyword>
<evidence type="ECO:0000313" key="11">
    <source>
        <dbReference type="EMBL" id="MEE2000501.1"/>
    </source>
</evidence>
<evidence type="ECO:0000256" key="6">
    <source>
        <dbReference type="ARBA" id="ARBA00022989"/>
    </source>
</evidence>
<comment type="similarity">
    <text evidence="8">Belongs to the NhaC Na(+)/H(+) (TC 2.A.35) antiporter family.</text>
</comment>
<keyword evidence="5 9" id="KW-0812">Transmembrane</keyword>
<evidence type="ECO:0000256" key="4">
    <source>
        <dbReference type="ARBA" id="ARBA00022475"/>
    </source>
</evidence>
<dbReference type="PANTHER" id="PTHR33451:SF3">
    <property type="entry name" value="MALATE-2H(+)_NA(+)-LACTATE ANTIPORTER"/>
    <property type="match status" value="1"/>
</dbReference>
<feature type="transmembrane region" description="Helical" evidence="9">
    <location>
        <begin position="370"/>
        <end position="388"/>
    </location>
</feature>
<dbReference type="Proteomes" id="UP001336314">
    <property type="component" value="Unassembled WGS sequence"/>
</dbReference>
<feature type="transmembrane region" description="Helical" evidence="9">
    <location>
        <begin position="42"/>
        <end position="60"/>
    </location>
</feature>
<feature type="transmembrane region" description="Helical" evidence="9">
    <location>
        <begin position="293"/>
        <end position="312"/>
    </location>
</feature>
<evidence type="ECO:0000256" key="3">
    <source>
        <dbReference type="ARBA" id="ARBA00022449"/>
    </source>
</evidence>
<dbReference type="InterPro" id="IPR018461">
    <property type="entry name" value="Na/H_Antiport_NhaC-like_C"/>
</dbReference>
<dbReference type="PANTHER" id="PTHR33451">
    <property type="entry name" value="MALATE-2H(+)/NA(+)-LACTATE ANTIPORTER"/>
    <property type="match status" value="1"/>
</dbReference>
<name>A0ABU7J201_9GAMM</name>